<comment type="caution">
    <text evidence="3">The sequence shown here is derived from an EMBL/GenBank/DDBJ whole genome shotgun (WGS) entry which is preliminary data.</text>
</comment>
<dbReference type="Proteomes" id="UP000295830">
    <property type="component" value="Unassembled WGS sequence"/>
</dbReference>
<dbReference type="PROSITE" id="PS51257">
    <property type="entry name" value="PROKAR_LIPOPROTEIN"/>
    <property type="match status" value="1"/>
</dbReference>
<feature type="signal peptide" evidence="2">
    <location>
        <begin position="1"/>
        <end position="20"/>
    </location>
</feature>
<keyword evidence="2" id="KW-0732">Signal</keyword>
<accession>A0A4R7JRC9</accession>
<feature type="compositionally biased region" description="Basic and acidic residues" evidence="1">
    <location>
        <begin position="116"/>
        <end position="130"/>
    </location>
</feature>
<dbReference type="GO" id="GO:0042597">
    <property type="term" value="C:periplasmic space"/>
    <property type="evidence" value="ECO:0007669"/>
    <property type="project" value="InterPro"/>
</dbReference>
<organism evidence="3 4">
    <name type="scientific">Halospina denitrificans</name>
    <dbReference type="NCBI Taxonomy" id="332522"/>
    <lineage>
        <taxon>Bacteria</taxon>
        <taxon>Pseudomonadati</taxon>
        <taxon>Pseudomonadota</taxon>
        <taxon>Gammaproteobacteria</taxon>
        <taxon>Halospina</taxon>
    </lineage>
</organism>
<dbReference type="OrthoDB" id="9813383at2"/>
<feature type="chain" id="PRO_5020958358" evidence="2">
    <location>
        <begin position="21"/>
        <end position="324"/>
    </location>
</feature>
<evidence type="ECO:0000313" key="4">
    <source>
        <dbReference type="Proteomes" id="UP000295830"/>
    </source>
</evidence>
<sequence>MFASRIGVILAVLVILAGCARGTSPDEAGMRTWVDERGQVRYSPLPEKKPEREEKSPETQDTAGNEGKEKPPSHPVYNLENFPAADEVAQEDEELYYTWRDAEGRVHNTPYSLSEEKIARVSRPEKEEKTASNARVTRKDDADAPDYNPSAEAKRILGLEGAAGRLERFAGNCCSELPRIETFPLTADQGVGIRLKADSAIHRFSTGKSRFALIRLPRTDTEGLLRVQSFVRDGAFLPNLVFLDANFEPVRLVTDIAFDFSPETWSRYGFLEAFVPLREEAGERWLVIFTRERDLKGTTTITDGADGTTIVDHSPTGSLQVTIP</sequence>
<protein>
    <submittedName>
        <fullName evidence="3">Maltose operon substrate-binding protein MalM</fullName>
    </submittedName>
</protein>
<dbReference type="AlphaFoldDB" id="A0A4R7JRC9"/>
<reference evidence="3 4" key="1">
    <citation type="submission" date="2019-03" db="EMBL/GenBank/DDBJ databases">
        <title>Genomic Encyclopedia of Type Strains, Phase IV (KMG-IV): sequencing the most valuable type-strain genomes for metagenomic binning, comparative biology and taxonomic classification.</title>
        <authorList>
            <person name="Goeker M."/>
        </authorList>
    </citation>
    <scope>NUCLEOTIDE SEQUENCE [LARGE SCALE GENOMIC DNA]</scope>
    <source>
        <strain evidence="3 4">DSM 15505</strain>
    </source>
</reference>
<dbReference type="EMBL" id="SOAX01000005">
    <property type="protein sequence ID" value="TDT39389.1"/>
    <property type="molecule type" value="Genomic_DNA"/>
</dbReference>
<feature type="region of interest" description="Disordered" evidence="1">
    <location>
        <begin position="25"/>
        <end position="79"/>
    </location>
</feature>
<name>A0A4R7JRC9_9GAMM</name>
<dbReference type="GO" id="GO:0008643">
    <property type="term" value="P:carbohydrate transport"/>
    <property type="evidence" value="ECO:0007669"/>
    <property type="project" value="InterPro"/>
</dbReference>
<feature type="compositionally biased region" description="Basic and acidic residues" evidence="1">
    <location>
        <begin position="46"/>
        <end position="58"/>
    </location>
</feature>
<gene>
    <name evidence="3" type="ORF">DES49_2314</name>
</gene>
<dbReference type="InterPro" id="IPR010794">
    <property type="entry name" value="MalM"/>
</dbReference>
<evidence type="ECO:0000313" key="3">
    <source>
        <dbReference type="EMBL" id="TDT39389.1"/>
    </source>
</evidence>
<dbReference type="Pfam" id="PF07148">
    <property type="entry name" value="MalM"/>
    <property type="match status" value="1"/>
</dbReference>
<evidence type="ECO:0000256" key="1">
    <source>
        <dbReference type="SAM" id="MobiDB-lite"/>
    </source>
</evidence>
<evidence type="ECO:0000256" key="2">
    <source>
        <dbReference type="SAM" id="SignalP"/>
    </source>
</evidence>
<proteinExistence type="predicted"/>
<feature type="region of interest" description="Disordered" evidence="1">
    <location>
        <begin position="116"/>
        <end position="149"/>
    </location>
</feature>
<keyword evidence="4" id="KW-1185">Reference proteome</keyword>